<keyword evidence="3 7" id="KW-0812">Transmembrane</keyword>
<gene>
    <name evidence="9" type="primary">CD63</name>
    <name evidence="9" type="ORF">AMEX_G3259</name>
</gene>
<dbReference type="PRINTS" id="PR00259">
    <property type="entry name" value="TMFOUR"/>
</dbReference>
<evidence type="ECO:0000256" key="5">
    <source>
        <dbReference type="ARBA" id="ARBA00023136"/>
    </source>
</evidence>
<dbReference type="EMBL" id="JAICCE010000002">
    <property type="protein sequence ID" value="KAG9280535.1"/>
    <property type="molecule type" value="Genomic_DNA"/>
</dbReference>
<dbReference type="PIRSF" id="PIRSF002419">
    <property type="entry name" value="Tetraspanin"/>
    <property type="match status" value="1"/>
</dbReference>
<feature type="disulfide bond" evidence="6">
    <location>
        <begin position="143"/>
        <end position="173"/>
    </location>
</feature>
<feature type="compositionally biased region" description="Basic and acidic residues" evidence="8">
    <location>
        <begin position="256"/>
        <end position="270"/>
    </location>
</feature>
<evidence type="ECO:0000256" key="8">
    <source>
        <dbReference type="SAM" id="MobiDB-lite"/>
    </source>
</evidence>
<keyword evidence="5 7" id="KW-0472">Membrane</keyword>
<dbReference type="PANTHER" id="PTHR19282">
    <property type="entry name" value="TETRASPANIN"/>
    <property type="match status" value="1"/>
</dbReference>
<evidence type="ECO:0000256" key="4">
    <source>
        <dbReference type="ARBA" id="ARBA00022989"/>
    </source>
</evidence>
<evidence type="ECO:0000256" key="7">
    <source>
        <dbReference type="RuleBase" id="RU361218"/>
    </source>
</evidence>
<feature type="region of interest" description="Disordered" evidence="8">
    <location>
        <begin position="248"/>
        <end position="270"/>
    </location>
</feature>
<comment type="subcellular location">
    <subcellularLocation>
        <location evidence="1 7">Membrane</location>
        <topology evidence="1 7">Multi-pass membrane protein</topology>
    </subcellularLocation>
</comment>
<protein>
    <recommendedName>
        <fullName evidence="7">Tetraspanin</fullName>
    </recommendedName>
</protein>
<feature type="disulfide bond" evidence="6">
    <location>
        <begin position="144"/>
        <end position="160"/>
    </location>
</feature>
<dbReference type="AlphaFoldDB" id="A0A8T2MF37"/>
<feature type="transmembrane region" description="Helical" evidence="7">
    <location>
        <begin position="12"/>
        <end position="32"/>
    </location>
</feature>
<dbReference type="Pfam" id="PF00335">
    <property type="entry name" value="Tetraspanin"/>
    <property type="match status" value="1"/>
</dbReference>
<feature type="transmembrane region" description="Helical" evidence="7">
    <location>
        <begin position="81"/>
        <end position="105"/>
    </location>
</feature>
<dbReference type="PANTHER" id="PTHR19282:SF544">
    <property type="entry name" value="TETRASPANIN"/>
    <property type="match status" value="1"/>
</dbReference>
<dbReference type="InterPro" id="IPR000301">
    <property type="entry name" value="Tetraspanin_animals"/>
</dbReference>
<dbReference type="InterPro" id="IPR018499">
    <property type="entry name" value="Tetraspanin/Peripherin"/>
</dbReference>
<comment type="similarity">
    <text evidence="2 7">Belongs to the tetraspanin (TM4SF) family.</text>
</comment>
<dbReference type="Proteomes" id="UP000752171">
    <property type="component" value="Unassembled WGS sequence"/>
</dbReference>
<dbReference type="OrthoDB" id="10033535at2759"/>
<feature type="transmembrane region" description="Helical" evidence="7">
    <location>
        <begin position="217"/>
        <end position="241"/>
    </location>
</feature>
<evidence type="ECO:0000313" key="10">
    <source>
        <dbReference type="Proteomes" id="UP000752171"/>
    </source>
</evidence>
<evidence type="ECO:0000256" key="6">
    <source>
        <dbReference type="PIRSR" id="PIRSR002419-1"/>
    </source>
</evidence>
<evidence type="ECO:0000313" key="9">
    <source>
        <dbReference type="EMBL" id="KAG9280535.1"/>
    </source>
</evidence>
<organism evidence="9 10">
    <name type="scientific">Astyanax mexicanus</name>
    <name type="common">Blind cave fish</name>
    <name type="synonym">Astyanax fasciatus mexicanus</name>
    <dbReference type="NCBI Taxonomy" id="7994"/>
    <lineage>
        <taxon>Eukaryota</taxon>
        <taxon>Metazoa</taxon>
        <taxon>Chordata</taxon>
        <taxon>Craniata</taxon>
        <taxon>Vertebrata</taxon>
        <taxon>Euteleostomi</taxon>
        <taxon>Actinopterygii</taxon>
        <taxon>Neopterygii</taxon>
        <taxon>Teleostei</taxon>
        <taxon>Ostariophysi</taxon>
        <taxon>Characiformes</taxon>
        <taxon>Characoidei</taxon>
        <taxon>Acestrorhamphidae</taxon>
        <taxon>Acestrorhamphinae</taxon>
        <taxon>Astyanax</taxon>
    </lineage>
</organism>
<sequence>MAKGSTYMRGLCIILNVLLMIFGVILLLFGIVVNSVKAAPVQASNDWTPQVVLLSVGFGLATFLLSVLGVYGAYREQVLPLLLYSVFMAIKFTVLMVLAIIATLAQPQMEKMIEQSFRRMTSLYNVDEVFQRELNKLQKEAQCCGLNHYTDWKNETPPSCRCSLVNSEREEKCVIATAPNFEWIRNPHSEPPSEQYYVYTKKCGPILIEYAKNGWRILLGILFTLATIEVAAVVAVLLLWYKLHTRSPGTSLSEDNNSRMKYELQPEKRL</sequence>
<comment type="caution">
    <text evidence="9">The sequence shown here is derived from an EMBL/GenBank/DDBJ whole genome shotgun (WGS) entry which is preliminary data.</text>
</comment>
<evidence type="ECO:0000256" key="3">
    <source>
        <dbReference type="ARBA" id="ARBA00022692"/>
    </source>
</evidence>
<dbReference type="Gene3D" id="1.10.1450.10">
    <property type="entry name" value="Tetraspanin"/>
    <property type="match status" value="1"/>
</dbReference>
<evidence type="ECO:0000256" key="1">
    <source>
        <dbReference type="ARBA" id="ARBA00004141"/>
    </source>
</evidence>
<feature type="transmembrane region" description="Helical" evidence="7">
    <location>
        <begin position="52"/>
        <end position="74"/>
    </location>
</feature>
<accession>A0A8T2MF37</accession>
<proteinExistence type="inferred from homology"/>
<keyword evidence="6" id="KW-1015">Disulfide bond</keyword>
<evidence type="ECO:0000256" key="2">
    <source>
        <dbReference type="ARBA" id="ARBA00006840"/>
    </source>
</evidence>
<reference evidence="9 10" key="1">
    <citation type="submission" date="2021-07" db="EMBL/GenBank/DDBJ databases">
        <authorList>
            <person name="Imarazene B."/>
            <person name="Zahm M."/>
            <person name="Klopp C."/>
            <person name="Cabau C."/>
            <person name="Beille S."/>
            <person name="Jouanno E."/>
            <person name="Castinel A."/>
            <person name="Lluch J."/>
            <person name="Gil L."/>
            <person name="Kuchtly C."/>
            <person name="Lopez Roques C."/>
            <person name="Donnadieu C."/>
            <person name="Parrinello H."/>
            <person name="Journot L."/>
            <person name="Du K."/>
            <person name="Schartl M."/>
            <person name="Retaux S."/>
            <person name="Guiguen Y."/>
        </authorList>
    </citation>
    <scope>NUCLEOTIDE SEQUENCE [LARGE SCALE GENOMIC DNA]</scope>
    <source>
        <strain evidence="9">Pach_M1</strain>
        <tissue evidence="9">Testis</tissue>
    </source>
</reference>
<dbReference type="SUPFAM" id="SSF48652">
    <property type="entry name" value="Tetraspanin"/>
    <property type="match status" value="1"/>
</dbReference>
<dbReference type="InterPro" id="IPR008952">
    <property type="entry name" value="Tetraspanin_EC2_sf"/>
</dbReference>
<name>A0A8T2MF37_ASTMX</name>
<keyword evidence="4 7" id="KW-1133">Transmembrane helix</keyword>
<dbReference type="GO" id="GO:0005886">
    <property type="term" value="C:plasma membrane"/>
    <property type="evidence" value="ECO:0007669"/>
    <property type="project" value="TreeGrafter"/>
</dbReference>